<dbReference type="EMBL" id="JAPEUV010000122">
    <property type="protein sequence ID" value="KAJ4332326.1"/>
    <property type="molecule type" value="Genomic_DNA"/>
</dbReference>
<accession>A0A9W8WT02</accession>
<evidence type="ECO:0000313" key="3">
    <source>
        <dbReference type="Proteomes" id="UP001140562"/>
    </source>
</evidence>
<protein>
    <submittedName>
        <fullName evidence="2">Uncharacterized protein</fullName>
    </submittedName>
</protein>
<keyword evidence="3" id="KW-1185">Reference proteome</keyword>
<reference evidence="2" key="1">
    <citation type="submission" date="2022-10" db="EMBL/GenBank/DDBJ databases">
        <title>Tapping the CABI collections for fungal endophytes: first genome assemblies for Collariella, Neodidymelliopsis, Ascochyta clinopodiicola, Didymella pomorum, Didymosphaeria variabile, Neocosmospora piperis and Neocucurbitaria cava.</title>
        <authorList>
            <person name="Hill R."/>
        </authorList>
    </citation>
    <scope>NUCLEOTIDE SEQUENCE</scope>
    <source>
        <strain evidence="2">IMI 360193</strain>
    </source>
</reference>
<feature type="non-terminal residue" evidence="2">
    <location>
        <position position="1"/>
    </location>
</feature>
<dbReference type="OrthoDB" id="1421013at2759"/>
<evidence type="ECO:0000313" key="2">
    <source>
        <dbReference type="EMBL" id="KAJ4332326.1"/>
    </source>
</evidence>
<gene>
    <name evidence="2" type="ORF">N0V87_008501</name>
</gene>
<dbReference type="AlphaFoldDB" id="A0A9W8WT02"/>
<name>A0A9W8WT02_9PLEO</name>
<proteinExistence type="predicted"/>
<dbReference type="Proteomes" id="UP001140562">
    <property type="component" value="Unassembled WGS sequence"/>
</dbReference>
<organism evidence="2 3">
    <name type="scientific">Didymella glomerata</name>
    <dbReference type="NCBI Taxonomy" id="749621"/>
    <lineage>
        <taxon>Eukaryota</taxon>
        <taxon>Fungi</taxon>
        <taxon>Dikarya</taxon>
        <taxon>Ascomycota</taxon>
        <taxon>Pezizomycotina</taxon>
        <taxon>Dothideomycetes</taxon>
        <taxon>Pleosporomycetidae</taxon>
        <taxon>Pleosporales</taxon>
        <taxon>Pleosporineae</taxon>
        <taxon>Didymellaceae</taxon>
        <taxon>Didymella</taxon>
    </lineage>
</organism>
<comment type="caution">
    <text evidence="2">The sequence shown here is derived from an EMBL/GenBank/DDBJ whole genome shotgun (WGS) entry which is preliminary data.</text>
</comment>
<feature type="compositionally biased region" description="Polar residues" evidence="1">
    <location>
        <begin position="68"/>
        <end position="82"/>
    </location>
</feature>
<feature type="region of interest" description="Disordered" evidence="1">
    <location>
        <begin position="1"/>
        <end position="111"/>
    </location>
</feature>
<sequence>EEAEEAEQEEADTSIPAPKQRGRSKKPQSATDEAEPLTTDLSIETPQPAKKKRGRPSKKDKAAEATPQKDTPTRATRSSAPKTRSEAFQALASESPAASKPKAKGKGKGKK</sequence>
<feature type="compositionally biased region" description="Acidic residues" evidence="1">
    <location>
        <begin position="1"/>
        <end position="12"/>
    </location>
</feature>
<feature type="compositionally biased region" description="Basic residues" evidence="1">
    <location>
        <begin position="101"/>
        <end position="111"/>
    </location>
</feature>
<evidence type="ECO:0000256" key="1">
    <source>
        <dbReference type="SAM" id="MobiDB-lite"/>
    </source>
</evidence>